<sequence>MLNLKNCYSDMAVDKKSIARLKLIDDVLSWGEFSLDELCDYVNDHLDPDLNISRRTLQDDLRFMEEAFDVRIQRRQYGHKKKLSIIPGYNMFSKRFSQEEKDLLQEILQTLGLFEGVPAFEWLDRLSRSLKLDMCLEKRKIIHFSSVPLYTNLLGLLFHYINRCMVIDLAYRTFVTPDVKRISVKPYLLRQYNNRWFLIAGAVEDGALLNFPLDRIEEVVPIGKFYKEEEVPDTDRFFQDVIGVTVYRDKEPEEILFWTDKLGFCYLSTKPLHSSMSEVTDIDEITALKSHYPSLPEGHFVRLKVQINWELKQQLTTYLNEIVVLEPVSLRNNLQEIFGKMFQMYNEINIYQP</sequence>
<gene>
    <name evidence="2" type="ORF">GKD66_21075</name>
</gene>
<dbReference type="EMBL" id="WKMC01000029">
    <property type="protein sequence ID" value="MRZ52663.1"/>
    <property type="molecule type" value="Genomic_DNA"/>
</dbReference>
<protein>
    <submittedName>
        <fullName evidence="2">WYL domain-containing protein</fullName>
    </submittedName>
</protein>
<dbReference type="Proteomes" id="UP000441358">
    <property type="component" value="Unassembled WGS sequence"/>
</dbReference>
<accession>A0A7K0HRW8</accession>
<evidence type="ECO:0000313" key="3">
    <source>
        <dbReference type="Proteomes" id="UP000441358"/>
    </source>
</evidence>
<dbReference type="PROSITE" id="PS52050">
    <property type="entry name" value="WYL"/>
    <property type="match status" value="1"/>
</dbReference>
<feature type="domain" description="WYL" evidence="1">
    <location>
        <begin position="154"/>
        <end position="219"/>
    </location>
</feature>
<organism evidence="2 3">
    <name type="scientific">Parabacteroides distasonis</name>
    <dbReference type="NCBI Taxonomy" id="823"/>
    <lineage>
        <taxon>Bacteria</taxon>
        <taxon>Pseudomonadati</taxon>
        <taxon>Bacteroidota</taxon>
        <taxon>Bacteroidia</taxon>
        <taxon>Bacteroidales</taxon>
        <taxon>Tannerellaceae</taxon>
        <taxon>Parabacteroides</taxon>
    </lineage>
</organism>
<evidence type="ECO:0000313" key="2">
    <source>
        <dbReference type="EMBL" id="MRZ52663.1"/>
    </source>
</evidence>
<dbReference type="InterPro" id="IPR026881">
    <property type="entry name" value="WYL_dom"/>
</dbReference>
<name>A0A7K0HRW8_PARDI</name>
<evidence type="ECO:0000259" key="1">
    <source>
        <dbReference type="Pfam" id="PF13280"/>
    </source>
</evidence>
<dbReference type="PANTHER" id="PTHR34580:SF9">
    <property type="entry name" value="SLL5097 PROTEIN"/>
    <property type="match status" value="1"/>
</dbReference>
<dbReference type="InterPro" id="IPR051534">
    <property type="entry name" value="CBASS_pafABC_assoc_protein"/>
</dbReference>
<dbReference type="Pfam" id="PF13280">
    <property type="entry name" value="WYL"/>
    <property type="match status" value="1"/>
</dbReference>
<reference evidence="2 3" key="1">
    <citation type="journal article" date="2019" name="Nat. Med.">
        <title>A library of human gut bacterial isolates paired with longitudinal multiomics data enables mechanistic microbiome research.</title>
        <authorList>
            <person name="Poyet M."/>
            <person name="Groussin M."/>
            <person name="Gibbons S.M."/>
            <person name="Avila-Pacheco J."/>
            <person name="Jiang X."/>
            <person name="Kearney S.M."/>
            <person name="Perrotta A.R."/>
            <person name="Berdy B."/>
            <person name="Zhao S."/>
            <person name="Lieberman T.D."/>
            <person name="Swanson P.K."/>
            <person name="Smith M."/>
            <person name="Roesemann S."/>
            <person name="Alexander J.E."/>
            <person name="Rich S.A."/>
            <person name="Livny J."/>
            <person name="Vlamakis H."/>
            <person name="Clish C."/>
            <person name="Bullock K."/>
            <person name="Deik A."/>
            <person name="Scott J."/>
            <person name="Pierce K.A."/>
            <person name="Xavier R.J."/>
            <person name="Alm E.J."/>
        </authorList>
    </citation>
    <scope>NUCLEOTIDE SEQUENCE [LARGE SCALE GENOMIC DNA]</scope>
    <source>
        <strain evidence="2 3">BIOML-A32</strain>
    </source>
</reference>
<comment type="caution">
    <text evidence="2">The sequence shown here is derived from an EMBL/GenBank/DDBJ whole genome shotgun (WGS) entry which is preliminary data.</text>
</comment>
<dbReference type="PANTHER" id="PTHR34580">
    <property type="match status" value="1"/>
</dbReference>
<dbReference type="AlphaFoldDB" id="A0A7K0HRW8"/>
<proteinExistence type="predicted"/>